<protein>
    <recommendedName>
        <fullName evidence="4">DUF2125 domain-containing protein</fullName>
    </recommendedName>
</protein>
<accession>A0A1I1VRK2</accession>
<keyword evidence="1" id="KW-0732">Signal</keyword>
<reference evidence="2 3" key="1">
    <citation type="submission" date="2016-10" db="EMBL/GenBank/DDBJ databases">
        <authorList>
            <person name="de Groot N.N."/>
        </authorList>
    </citation>
    <scope>NUCLEOTIDE SEQUENCE [LARGE SCALE GENOMIC DNA]</scope>
    <source>
        <strain evidence="2 3">DSM 11443</strain>
    </source>
</reference>
<feature type="chain" id="PRO_5011458409" description="DUF2125 domain-containing protein" evidence="1">
    <location>
        <begin position="25"/>
        <end position="510"/>
    </location>
</feature>
<feature type="signal peptide" evidence="1">
    <location>
        <begin position="1"/>
        <end position="24"/>
    </location>
</feature>
<gene>
    <name evidence="2" type="ORF">SAMN04488523_103108</name>
</gene>
<dbReference type="Pfam" id="PF09898">
    <property type="entry name" value="DUF2125"/>
    <property type="match status" value="1"/>
</dbReference>
<evidence type="ECO:0000313" key="2">
    <source>
        <dbReference type="EMBL" id="SFD85702.1"/>
    </source>
</evidence>
<organism evidence="2 3">
    <name type="scientific">Sulfitobacter brevis</name>
    <dbReference type="NCBI Taxonomy" id="74348"/>
    <lineage>
        <taxon>Bacteria</taxon>
        <taxon>Pseudomonadati</taxon>
        <taxon>Pseudomonadota</taxon>
        <taxon>Alphaproteobacteria</taxon>
        <taxon>Rhodobacterales</taxon>
        <taxon>Roseobacteraceae</taxon>
        <taxon>Sulfitobacter</taxon>
    </lineage>
</organism>
<dbReference type="AlphaFoldDB" id="A0A1I1VRK2"/>
<dbReference type="RefSeq" id="WP_093922735.1">
    <property type="nucleotide sequence ID" value="NZ_FOMW01000003.1"/>
</dbReference>
<dbReference type="InterPro" id="IPR018666">
    <property type="entry name" value="DUF2125"/>
</dbReference>
<keyword evidence="3" id="KW-1185">Reference proteome</keyword>
<evidence type="ECO:0000256" key="1">
    <source>
        <dbReference type="SAM" id="SignalP"/>
    </source>
</evidence>
<sequence>MSRISVTSVAWALPFALVSQAALADLTPTEVWGDWRAYLESAGYTVEAGEAVAGNALTVSNIRLGMPMPADEGVANLSLGTLTFQQNADGSVSVVMPAVQQLRMHMTAAEPDAKPVQLDLSFTQNGHALTARGSIENITYDYAAESLAMVLDQLQVGDETYGEQNAKFKLAATGVKNATTVTVDQVRSYQQTGTIASVEYDIFVDNPEDSTKLKLAGGLSGLTLDGGGAIPLEIIDAEDMAAMIKAGFKVSGQIAYAQGRSDAELTDPENGSFKAATTSGGGTLDMKMGAEGLAYSGAQKDLAVAVNVAEMPFPIEFSMAEGGFNLAVPVSKSETPQGFALGLTLAQFKMSDLIWSIFDPAGQLPRDPATLKVDLAGKATMLTDILDPEAAAKLGDTPPGKLETLRVNTLLLDAVGAKLSGSGDVTFDNTDTTTFDGMPKPEGALDLSLAGGNALLDKLVAMGLIPADQAMGARMMMGLFTVPGDAPDTLKSKIEFTPDGQVLANGQRIK</sequence>
<dbReference type="Proteomes" id="UP000198977">
    <property type="component" value="Unassembled WGS sequence"/>
</dbReference>
<evidence type="ECO:0000313" key="3">
    <source>
        <dbReference type="Proteomes" id="UP000198977"/>
    </source>
</evidence>
<dbReference type="EMBL" id="FOMW01000003">
    <property type="protein sequence ID" value="SFD85702.1"/>
    <property type="molecule type" value="Genomic_DNA"/>
</dbReference>
<dbReference type="OrthoDB" id="7791409at2"/>
<dbReference type="STRING" id="74348.SAMN04488523_103108"/>
<evidence type="ECO:0008006" key="4">
    <source>
        <dbReference type="Google" id="ProtNLM"/>
    </source>
</evidence>
<name>A0A1I1VRK2_9RHOB</name>
<proteinExistence type="predicted"/>